<dbReference type="EMBL" id="OX596112">
    <property type="protein sequence ID" value="CAI9704930.1"/>
    <property type="molecule type" value="Genomic_DNA"/>
</dbReference>
<dbReference type="Proteomes" id="UP001162501">
    <property type="component" value="Chromosome 28"/>
</dbReference>
<accession>A0ACB0EW62</accession>
<organism evidence="1 2">
    <name type="scientific">Rangifer tarandus platyrhynchus</name>
    <name type="common">Svalbard reindeer</name>
    <dbReference type="NCBI Taxonomy" id="3082113"/>
    <lineage>
        <taxon>Eukaryota</taxon>
        <taxon>Metazoa</taxon>
        <taxon>Chordata</taxon>
        <taxon>Craniata</taxon>
        <taxon>Vertebrata</taxon>
        <taxon>Euteleostomi</taxon>
        <taxon>Mammalia</taxon>
        <taxon>Eutheria</taxon>
        <taxon>Laurasiatheria</taxon>
        <taxon>Artiodactyla</taxon>
        <taxon>Ruminantia</taxon>
        <taxon>Pecora</taxon>
        <taxon>Cervidae</taxon>
        <taxon>Odocoileinae</taxon>
        <taxon>Rangifer</taxon>
    </lineage>
</organism>
<name>A0ACB0EW62_RANTA</name>
<reference evidence="1" key="1">
    <citation type="submission" date="2023-05" db="EMBL/GenBank/DDBJ databases">
        <authorList>
            <consortium name="ELIXIR-Norway"/>
        </authorList>
    </citation>
    <scope>NUCLEOTIDE SEQUENCE</scope>
</reference>
<proteinExistence type="predicted"/>
<gene>
    <name evidence="1" type="ORF">MRATA1EN3_LOCUS16143</name>
</gene>
<sequence>MFTPQPGSELPRSLMPTSALRFLAALMRRQPHRQAGAGWAGPLCGGEDGQPPACLPRRLPLGAPTSPQAGSQLWSRSKGPGQRALLGRGRSKPRKREKPGEARPSGRKRLSWEELLFLRRGREETLEKQRRVDRRRTALTQEASLLEASNLEGANLQMPRNDSLLGRGRGPQPIDRDVRLRNTHKPGARKSWICPHPAPRHRPPSRPRAPTRRSPPRKTHTLGPWFTTLIEYPNYSVQIENTVFSYKRIVK</sequence>
<protein>
    <submittedName>
        <fullName evidence="1">Uncharacterized protein</fullName>
    </submittedName>
</protein>
<evidence type="ECO:0000313" key="2">
    <source>
        <dbReference type="Proteomes" id="UP001162501"/>
    </source>
</evidence>
<evidence type="ECO:0000313" key="1">
    <source>
        <dbReference type="EMBL" id="CAI9704930.1"/>
    </source>
</evidence>